<evidence type="ECO:0000256" key="1">
    <source>
        <dbReference type="ARBA" id="ARBA00022980"/>
    </source>
</evidence>
<dbReference type="GO" id="GO:0005737">
    <property type="term" value="C:cytoplasm"/>
    <property type="evidence" value="ECO:0007669"/>
    <property type="project" value="UniProtKB-ARBA"/>
</dbReference>
<dbReference type="AlphaFoldDB" id="A0A0G0ZJP9"/>
<organism evidence="4 5">
    <name type="scientific">Candidatus Giovannonibacteria bacterium GW2011_GWF2_42_19</name>
    <dbReference type="NCBI Taxonomy" id="1618659"/>
    <lineage>
        <taxon>Bacteria</taxon>
        <taxon>Candidatus Giovannoniibacteriota</taxon>
    </lineage>
</organism>
<sequence>MLIIRLQRVGRKNDPSFRVVVADSRRSAASGRVVEILGSYDARKNKSQLHEERIKYWISKGAKTSDTIHNLLINSKIIEGKKINVSSSKGVLKKEESKIAS</sequence>
<evidence type="ECO:0000313" key="5">
    <source>
        <dbReference type="Proteomes" id="UP000034036"/>
    </source>
</evidence>
<dbReference type="EMBL" id="LCDF01000001">
    <property type="protein sequence ID" value="KKS48970.1"/>
    <property type="molecule type" value="Genomic_DNA"/>
</dbReference>
<dbReference type="InterPro" id="IPR000307">
    <property type="entry name" value="Ribosomal_bS16"/>
</dbReference>
<evidence type="ECO:0000256" key="3">
    <source>
        <dbReference type="HAMAP-Rule" id="MF_00385"/>
    </source>
</evidence>
<evidence type="ECO:0000313" key="4">
    <source>
        <dbReference type="EMBL" id="KKS48970.1"/>
    </source>
</evidence>
<dbReference type="PANTHER" id="PTHR12919">
    <property type="entry name" value="30S RIBOSOMAL PROTEIN S16"/>
    <property type="match status" value="1"/>
</dbReference>
<accession>A0A0G0ZJP9</accession>
<reference evidence="4 5" key="1">
    <citation type="journal article" date="2015" name="Nature">
        <title>rRNA introns, odd ribosomes, and small enigmatic genomes across a large radiation of phyla.</title>
        <authorList>
            <person name="Brown C.T."/>
            <person name="Hug L.A."/>
            <person name="Thomas B.C."/>
            <person name="Sharon I."/>
            <person name="Castelle C.J."/>
            <person name="Singh A."/>
            <person name="Wilkins M.J."/>
            <person name="Williams K.H."/>
            <person name="Banfield J.F."/>
        </authorList>
    </citation>
    <scope>NUCLEOTIDE SEQUENCE [LARGE SCALE GENOMIC DNA]</scope>
</reference>
<dbReference type="SUPFAM" id="SSF54565">
    <property type="entry name" value="Ribosomal protein S16"/>
    <property type="match status" value="1"/>
</dbReference>
<dbReference type="GO" id="GO:0006412">
    <property type="term" value="P:translation"/>
    <property type="evidence" value="ECO:0007669"/>
    <property type="project" value="UniProtKB-UniRule"/>
</dbReference>
<gene>
    <name evidence="3" type="primary">rpsP</name>
    <name evidence="4" type="ORF">UV11_C0001G0065</name>
</gene>
<comment type="caution">
    <text evidence="4">The sequence shown here is derived from an EMBL/GenBank/DDBJ whole genome shotgun (WGS) entry which is preliminary data.</text>
</comment>
<comment type="similarity">
    <text evidence="3">Belongs to the bacterial ribosomal protein bS16 family.</text>
</comment>
<dbReference type="GO" id="GO:0015935">
    <property type="term" value="C:small ribosomal subunit"/>
    <property type="evidence" value="ECO:0007669"/>
    <property type="project" value="TreeGrafter"/>
</dbReference>
<dbReference type="InterPro" id="IPR023803">
    <property type="entry name" value="Ribosomal_bS16_dom_sf"/>
</dbReference>
<protein>
    <recommendedName>
        <fullName evidence="3">Small ribosomal subunit protein bS16</fullName>
    </recommendedName>
</protein>
<dbReference type="PANTHER" id="PTHR12919:SF20">
    <property type="entry name" value="SMALL RIBOSOMAL SUBUNIT PROTEIN BS16M"/>
    <property type="match status" value="1"/>
</dbReference>
<evidence type="ECO:0000256" key="2">
    <source>
        <dbReference type="ARBA" id="ARBA00023274"/>
    </source>
</evidence>
<dbReference type="Proteomes" id="UP000034036">
    <property type="component" value="Unassembled WGS sequence"/>
</dbReference>
<dbReference type="STRING" id="1618659.UV11_C0001G0065"/>
<keyword evidence="2 3" id="KW-0687">Ribonucleoprotein</keyword>
<keyword evidence="1 3" id="KW-0689">Ribosomal protein</keyword>
<dbReference type="Pfam" id="PF00886">
    <property type="entry name" value="Ribosomal_S16"/>
    <property type="match status" value="1"/>
</dbReference>
<dbReference type="GO" id="GO:0003735">
    <property type="term" value="F:structural constituent of ribosome"/>
    <property type="evidence" value="ECO:0007669"/>
    <property type="project" value="InterPro"/>
</dbReference>
<dbReference type="Gene3D" id="3.30.1320.10">
    <property type="match status" value="1"/>
</dbReference>
<proteinExistence type="inferred from homology"/>
<dbReference type="NCBIfam" id="TIGR00002">
    <property type="entry name" value="S16"/>
    <property type="match status" value="1"/>
</dbReference>
<dbReference type="HAMAP" id="MF_00385">
    <property type="entry name" value="Ribosomal_bS16"/>
    <property type="match status" value="1"/>
</dbReference>
<name>A0A0G0ZJP9_9BACT</name>